<evidence type="ECO:0000313" key="2">
    <source>
        <dbReference type="Proteomes" id="UP001178662"/>
    </source>
</evidence>
<dbReference type="InterPro" id="IPR010022">
    <property type="entry name" value="XkdX"/>
</dbReference>
<dbReference type="Pfam" id="PF09693">
    <property type="entry name" value="Phage_XkdX"/>
    <property type="match status" value="1"/>
</dbReference>
<gene>
    <name evidence="1" type="ORF">P0Y55_12005</name>
</gene>
<sequence>MDWYATVKRHYDASRYNNANVATFVVAGKITPEQYKTITGEDYEASA</sequence>
<evidence type="ECO:0000313" key="1">
    <source>
        <dbReference type="EMBL" id="WEK53310.1"/>
    </source>
</evidence>
<dbReference type="AlphaFoldDB" id="A0AA95ETV8"/>
<proteinExistence type="predicted"/>
<organism evidence="1 2">
    <name type="scientific">Candidatus Cohnella colombiensis</name>
    <dbReference type="NCBI Taxonomy" id="3121368"/>
    <lineage>
        <taxon>Bacteria</taxon>
        <taxon>Bacillati</taxon>
        <taxon>Bacillota</taxon>
        <taxon>Bacilli</taxon>
        <taxon>Bacillales</taxon>
        <taxon>Paenibacillaceae</taxon>
        <taxon>Cohnella</taxon>
    </lineage>
</organism>
<protein>
    <submittedName>
        <fullName evidence="1">XkdX family protein</fullName>
    </submittedName>
</protein>
<reference evidence="1" key="1">
    <citation type="submission" date="2023-03" db="EMBL/GenBank/DDBJ databases">
        <title>Andean soil-derived lignocellulolytic bacterial consortium as a source of novel taxa and putative plastic-active enzymes.</title>
        <authorList>
            <person name="Diaz-Garcia L."/>
            <person name="Chuvochina M."/>
            <person name="Feuerriegel G."/>
            <person name="Bunk B."/>
            <person name="Sproer C."/>
            <person name="Streit W.R."/>
            <person name="Rodriguez L.M."/>
            <person name="Overmann J."/>
            <person name="Jimenez D.J."/>
        </authorList>
    </citation>
    <scope>NUCLEOTIDE SEQUENCE</scope>
    <source>
        <strain evidence="1">MAG 2441</strain>
    </source>
</reference>
<dbReference type="NCBIfam" id="TIGR01669">
    <property type="entry name" value="phage_XkdX"/>
    <property type="match status" value="1"/>
</dbReference>
<name>A0AA95ETV8_9BACL</name>
<dbReference type="Proteomes" id="UP001178662">
    <property type="component" value="Chromosome"/>
</dbReference>
<keyword evidence="2" id="KW-1185">Reference proteome</keyword>
<accession>A0AA95ETV8</accession>
<dbReference type="EMBL" id="CP119317">
    <property type="protein sequence ID" value="WEK53310.1"/>
    <property type="molecule type" value="Genomic_DNA"/>
</dbReference>